<gene>
    <name evidence="1" type="ORF">SAMN05216333_12054</name>
</gene>
<evidence type="ECO:0000313" key="2">
    <source>
        <dbReference type="Proteomes" id="UP000198814"/>
    </source>
</evidence>
<dbReference type="STRING" id="42354.SAMN05216333_12054"/>
<name>A0A1H8SVU3_9PROT</name>
<keyword evidence="2" id="KW-1185">Reference proteome</keyword>
<dbReference type="EMBL" id="FODO01000020">
    <property type="protein sequence ID" value="SEO82727.1"/>
    <property type="molecule type" value="Genomic_DNA"/>
</dbReference>
<organism evidence="1 2">
    <name type="scientific">Nitrosomonas oligotropha</name>
    <dbReference type="NCBI Taxonomy" id="42354"/>
    <lineage>
        <taxon>Bacteria</taxon>
        <taxon>Pseudomonadati</taxon>
        <taxon>Pseudomonadota</taxon>
        <taxon>Betaproteobacteria</taxon>
        <taxon>Nitrosomonadales</taxon>
        <taxon>Nitrosomonadaceae</taxon>
        <taxon>Nitrosomonas</taxon>
    </lineage>
</organism>
<protein>
    <submittedName>
        <fullName evidence="1">Uncharacterized protein</fullName>
    </submittedName>
</protein>
<dbReference type="AlphaFoldDB" id="A0A1H8SVU3"/>
<proteinExistence type="predicted"/>
<dbReference type="RefSeq" id="WP_090320811.1">
    <property type="nucleotide sequence ID" value="NZ_FNOE01000021.1"/>
</dbReference>
<sequence>MKGILKGMRMDQDELAKKTLTEVIRSNAKQPSNKDNPSNPTSLLDQWYALKLLDKLQSQYEKGDNLGLMRAVQVCARHRLIMPQWAAQQLIHGIDKILSFESKDWNDVLGSPFPKNTQLAANKKKEFMKFAVFQEAKNMLENDPTQPIDSGFYEKAGEKIGIGKTLSEEYCHDVEVITGGTLSQYKKILLAIARGNDLPKITITFY</sequence>
<accession>A0A1H8SVU3</accession>
<dbReference type="Proteomes" id="UP000198814">
    <property type="component" value="Unassembled WGS sequence"/>
</dbReference>
<dbReference type="OrthoDB" id="8550065at2"/>
<reference evidence="2" key="1">
    <citation type="submission" date="2016-10" db="EMBL/GenBank/DDBJ databases">
        <authorList>
            <person name="Varghese N."/>
            <person name="Submissions S."/>
        </authorList>
    </citation>
    <scope>NUCLEOTIDE SEQUENCE [LARGE SCALE GENOMIC DNA]</scope>
    <source>
        <strain evidence="2">Nm76</strain>
    </source>
</reference>
<evidence type="ECO:0000313" key="1">
    <source>
        <dbReference type="EMBL" id="SEO82727.1"/>
    </source>
</evidence>